<dbReference type="GO" id="GO:0004713">
    <property type="term" value="F:protein tyrosine kinase activity"/>
    <property type="evidence" value="ECO:0007669"/>
    <property type="project" value="UniProtKB-KW"/>
</dbReference>
<feature type="binding site" evidence="8">
    <location>
        <position position="251"/>
    </location>
    <ligand>
        <name>ATP</name>
        <dbReference type="ChEBI" id="CHEBI:30616"/>
    </ligand>
</feature>
<keyword evidence="4 8" id="KW-0067">ATP-binding</keyword>
<keyword evidence="12" id="KW-1185">Reference proteome</keyword>
<dbReference type="SUPFAM" id="SSF56112">
    <property type="entry name" value="Protein kinase-like (PK-like)"/>
    <property type="match status" value="1"/>
</dbReference>
<keyword evidence="3" id="KW-0418">Kinase</keyword>
<evidence type="ECO:0000256" key="9">
    <source>
        <dbReference type="SAM" id="MobiDB-lite"/>
    </source>
</evidence>
<evidence type="ECO:0000256" key="2">
    <source>
        <dbReference type="ARBA" id="ARBA00022741"/>
    </source>
</evidence>
<dbReference type="GO" id="GO:0005524">
    <property type="term" value="F:ATP binding"/>
    <property type="evidence" value="ECO:0007669"/>
    <property type="project" value="UniProtKB-UniRule"/>
</dbReference>
<dbReference type="InterPro" id="IPR000719">
    <property type="entry name" value="Prot_kinase_dom"/>
</dbReference>
<protein>
    <submittedName>
        <fullName evidence="13">Protein kinase domain-containing protein</fullName>
    </submittedName>
</protein>
<dbReference type="PROSITE" id="PS00107">
    <property type="entry name" value="PROTEIN_KINASE_ATP"/>
    <property type="match status" value="1"/>
</dbReference>
<dbReference type="PRINTS" id="PR00109">
    <property type="entry name" value="TYRKINASE"/>
</dbReference>
<evidence type="ECO:0000256" key="1">
    <source>
        <dbReference type="ARBA" id="ARBA00022679"/>
    </source>
</evidence>
<keyword evidence="2 8" id="KW-0547">Nucleotide-binding</keyword>
<accession>A0A0N4ZEV5</accession>
<evidence type="ECO:0000259" key="11">
    <source>
        <dbReference type="PROSITE" id="PS50011"/>
    </source>
</evidence>
<reference evidence="13" key="1">
    <citation type="submission" date="2017-02" db="UniProtKB">
        <authorList>
            <consortium name="WormBaseParasite"/>
        </authorList>
    </citation>
    <scope>IDENTIFICATION</scope>
</reference>
<evidence type="ECO:0000256" key="5">
    <source>
        <dbReference type="ARBA" id="ARBA00023137"/>
    </source>
</evidence>
<dbReference type="InterPro" id="IPR000980">
    <property type="entry name" value="SH2"/>
</dbReference>
<evidence type="ECO:0000256" key="6">
    <source>
        <dbReference type="PIRSR" id="PIRSR000615-3"/>
    </source>
</evidence>
<dbReference type="InterPro" id="IPR036860">
    <property type="entry name" value="SH2_dom_sf"/>
</dbReference>
<evidence type="ECO:0000256" key="3">
    <source>
        <dbReference type="ARBA" id="ARBA00022777"/>
    </source>
</evidence>
<dbReference type="InterPro" id="IPR017441">
    <property type="entry name" value="Protein_kinase_ATP_BS"/>
</dbReference>
<dbReference type="GO" id="GO:0046872">
    <property type="term" value="F:metal ion binding"/>
    <property type="evidence" value="ECO:0007669"/>
    <property type="project" value="UniProtKB-KW"/>
</dbReference>
<name>A0A0N4ZEV5_PARTI</name>
<proteinExistence type="predicted"/>
<evidence type="ECO:0000256" key="8">
    <source>
        <dbReference type="PROSITE-ProRule" id="PRU10141"/>
    </source>
</evidence>
<dbReference type="SUPFAM" id="SSF55550">
    <property type="entry name" value="SH2 domain"/>
    <property type="match status" value="1"/>
</dbReference>
<evidence type="ECO:0000256" key="7">
    <source>
        <dbReference type="PROSITE-ProRule" id="PRU00191"/>
    </source>
</evidence>
<dbReference type="Gene3D" id="3.30.505.10">
    <property type="entry name" value="SH2 domain"/>
    <property type="match status" value="1"/>
</dbReference>
<dbReference type="InterPro" id="IPR050198">
    <property type="entry name" value="Non-receptor_tyrosine_kinases"/>
</dbReference>
<dbReference type="Proteomes" id="UP000038045">
    <property type="component" value="Unplaced"/>
</dbReference>
<evidence type="ECO:0000313" key="12">
    <source>
        <dbReference type="Proteomes" id="UP000038045"/>
    </source>
</evidence>
<dbReference type="PANTHER" id="PTHR24418">
    <property type="entry name" value="TYROSINE-PROTEIN KINASE"/>
    <property type="match status" value="1"/>
</dbReference>
<dbReference type="STRING" id="131310.A0A0N4ZEV5"/>
<keyword evidence="6" id="KW-0460">Magnesium</keyword>
<dbReference type="InterPro" id="IPR011009">
    <property type="entry name" value="Kinase-like_dom_sf"/>
</dbReference>
<dbReference type="Gene3D" id="1.10.510.10">
    <property type="entry name" value="Transferase(Phosphotransferase) domain 1"/>
    <property type="match status" value="1"/>
</dbReference>
<dbReference type="AlphaFoldDB" id="A0A0N4ZEV5"/>
<feature type="domain" description="Protein kinase" evidence="11">
    <location>
        <begin position="219"/>
        <end position="513"/>
    </location>
</feature>
<evidence type="ECO:0000313" key="13">
    <source>
        <dbReference type="WBParaSite" id="PTRK_0000628800.1"/>
    </source>
</evidence>
<keyword evidence="6" id="KW-0479">Metal-binding</keyword>
<dbReference type="WBParaSite" id="PTRK_0000628800.1">
    <property type="protein sequence ID" value="PTRK_0000628800.1"/>
    <property type="gene ID" value="PTRK_0000628800"/>
</dbReference>
<dbReference type="InterPro" id="IPR001245">
    <property type="entry name" value="Ser-Thr/Tyr_kinase_cat_dom"/>
</dbReference>
<dbReference type="Pfam" id="PF07714">
    <property type="entry name" value="PK_Tyr_Ser-Thr"/>
    <property type="match status" value="1"/>
</dbReference>
<keyword evidence="7" id="KW-0727">SH2 domain</keyword>
<keyword evidence="5" id="KW-0829">Tyrosine-protein kinase</keyword>
<feature type="binding site" evidence="6">
    <location>
        <position position="359"/>
    </location>
    <ligand>
        <name>Mg(2+)</name>
        <dbReference type="ChEBI" id="CHEBI:18420"/>
    </ligand>
</feature>
<dbReference type="PROSITE" id="PS50011">
    <property type="entry name" value="PROTEIN_KINASE_DOM"/>
    <property type="match status" value="1"/>
</dbReference>
<feature type="domain" description="SH2" evidence="10">
    <location>
        <begin position="108"/>
        <end position="204"/>
    </location>
</feature>
<feature type="region of interest" description="Disordered" evidence="9">
    <location>
        <begin position="1"/>
        <end position="46"/>
    </location>
</feature>
<dbReference type="PROSITE" id="PS50001">
    <property type="entry name" value="SH2"/>
    <property type="match status" value="1"/>
</dbReference>
<evidence type="ECO:0000256" key="4">
    <source>
        <dbReference type="ARBA" id="ARBA00022840"/>
    </source>
</evidence>
<organism evidence="12 13">
    <name type="scientific">Parastrongyloides trichosuri</name>
    <name type="common">Possum-specific nematode worm</name>
    <dbReference type="NCBI Taxonomy" id="131310"/>
    <lineage>
        <taxon>Eukaryota</taxon>
        <taxon>Metazoa</taxon>
        <taxon>Ecdysozoa</taxon>
        <taxon>Nematoda</taxon>
        <taxon>Chromadorea</taxon>
        <taxon>Rhabditida</taxon>
        <taxon>Tylenchina</taxon>
        <taxon>Panagrolaimomorpha</taxon>
        <taxon>Strongyloidoidea</taxon>
        <taxon>Strongyloididae</taxon>
        <taxon>Parastrongyloides</taxon>
    </lineage>
</organism>
<keyword evidence="1" id="KW-0808">Transferase</keyword>
<sequence length="515" mass="59429">MEIPSVQRSRGFKRTPLNETTSFNEKKKVMTPLKNVSSSKKDLSYKSENKLEQTLQSCNTKKSKPSPSSTSMIFNPLVIKRNKEKMFVYSADRKETISTSMRLDEQHYYHGLLPRKYIGNRFKNPGDFLILLKFKSGEPHYFIELLDGDVVVKRISISKENDLYFLSIPYPEDEEVRKFTAIPLLINYYHRHQIPGYICLKYPIPRPNTFYCHHQIKYNRNGPCIGKGTFSTIFKGKVLEGLYRGIPAAVKVPDNGKTEQDKDYIKIIKKTSKVIIKEASIMEELDDMHVLNFYGLCLDNLPVALIMELCEYGSLEEHLIKEGNNICTGELLYYCYDIAKGMRYLSKLQIVHRNLSASNVLIGNNGYLKIGGFSKACKLDNFEPADTLLLLRYMPPEGLSKRSLFFSETSDVWSYGVTIIEIFNNGVLPLKELNDEEFKERILQNCFYPIPSKCPETLSFGIQKGIFIMPPCNRFTFRHIQELLEVILKRTDLYPPPRPRESAFAKKGIQRIFSL</sequence>
<evidence type="ECO:0000259" key="10">
    <source>
        <dbReference type="PROSITE" id="PS50001"/>
    </source>
</evidence>